<comment type="caution">
    <text evidence="2">The sequence shown here is derived from an EMBL/GenBank/DDBJ whole genome shotgun (WGS) entry which is preliminary data.</text>
</comment>
<name>A0A6L5XG86_9BACT</name>
<accession>A0A6L5XG86</accession>
<sequence>MMKKILLTTCLLLITASAKAYNEETEEIYNNIIEYFKQGLAPWGEDEQVKDIIQYEHGSGKNFYNIFNVVDVISGKALACNPDENLNMDFGVYKLDFFSIEDDPFYMMLIYKHEVWFYIGSSRFFTRRLFKIKNADDGLISDSDMLKILRANFFEDEIEYKRDFEYFNRHELMFREIGNVRYLPSDD</sequence>
<dbReference type="AlphaFoldDB" id="A0A6L5XG86"/>
<evidence type="ECO:0000256" key="1">
    <source>
        <dbReference type="SAM" id="SignalP"/>
    </source>
</evidence>
<dbReference type="RefSeq" id="WP_154328411.1">
    <property type="nucleotide sequence ID" value="NZ_CP045696.1"/>
</dbReference>
<proteinExistence type="predicted"/>
<keyword evidence="1" id="KW-0732">Signal</keyword>
<protein>
    <submittedName>
        <fullName evidence="2">Uncharacterized protein</fullName>
    </submittedName>
</protein>
<feature type="chain" id="PRO_5027031665" evidence="1">
    <location>
        <begin position="21"/>
        <end position="187"/>
    </location>
</feature>
<keyword evidence="3" id="KW-1185">Reference proteome</keyword>
<gene>
    <name evidence="2" type="ORF">FYJ29_12215</name>
</gene>
<reference evidence="2 3" key="1">
    <citation type="submission" date="2019-08" db="EMBL/GenBank/DDBJ databases">
        <title>In-depth cultivation of the pig gut microbiome towards novel bacterial diversity and tailored functional studies.</title>
        <authorList>
            <person name="Wylensek D."/>
            <person name="Hitch T.C.A."/>
            <person name="Clavel T."/>
        </authorList>
    </citation>
    <scope>NUCLEOTIDE SEQUENCE [LARGE SCALE GENOMIC DNA]</scope>
    <source>
        <strain evidence="2 3">Oil-RF-744-WCA-WT-10</strain>
    </source>
</reference>
<feature type="signal peptide" evidence="1">
    <location>
        <begin position="1"/>
        <end position="20"/>
    </location>
</feature>
<organism evidence="2 3">
    <name type="scientific">Sodaliphilus pleomorphus</name>
    <dbReference type="NCBI Taxonomy" id="2606626"/>
    <lineage>
        <taxon>Bacteria</taxon>
        <taxon>Pseudomonadati</taxon>
        <taxon>Bacteroidota</taxon>
        <taxon>Bacteroidia</taxon>
        <taxon>Bacteroidales</taxon>
        <taxon>Muribaculaceae</taxon>
        <taxon>Sodaliphilus</taxon>
    </lineage>
</organism>
<evidence type="ECO:0000313" key="2">
    <source>
        <dbReference type="EMBL" id="MSS18514.1"/>
    </source>
</evidence>
<evidence type="ECO:0000313" key="3">
    <source>
        <dbReference type="Proteomes" id="UP000483362"/>
    </source>
</evidence>
<dbReference type="Proteomes" id="UP000483362">
    <property type="component" value="Unassembled WGS sequence"/>
</dbReference>
<dbReference type="EMBL" id="VULT01000023">
    <property type="protein sequence ID" value="MSS18514.1"/>
    <property type="molecule type" value="Genomic_DNA"/>
</dbReference>